<organism evidence="1 2">
    <name type="scientific">Endocarpon pusillum</name>
    <dbReference type="NCBI Taxonomy" id="364733"/>
    <lineage>
        <taxon>Eukaryota</taxon>
        <taxon>Fungi</taxon>
        <taxon>Dikarya</taxon>
        <taxon>Ascomycota</taxon>
        <taxon>Pezizomycotina</taxon>
        <taxon>Eurotiomycetes</taxon>
        <taxon>Chaetothyriomycetidae</taxon>
        <taxon>Verrucariales</taxon>
        <taxon>Verrucariaceae</taxon>
        <taxon>Endocarpon</taxon>
    </lineage>
</organism>
<evidence type="ECO:0000313" key="2">
    <source>
        <dbReference type="Proteomes" id="UP000606974"/>
    </source>
</evidence>
<proteinExistence type="predicted"/>
<comment type="caution">
    <text evidence="1">The sequence shown here is derived from an EMBL/GenBank/DDBJ whole genome shotgun (WGS) entry which is preliminary data.</text>
</comment>
<reference evidence="1" key="1">
    <citation type="submission" date="2020-02" db="EMBL/GenBank/DDBJ databases">
        <authorList>
            <person name="Palmer J.M."/>
        </authorList>
    </citation>
    <scope>NUCLEOTIDE SEQUENCE</scope>
    <source>
        <strain evidence="1">EPUS1.4</strain>
        <tissue evidence="1">Thallus</tissue>
    </source>
</reference>
<dbReference type="AlphaFoldDB" id="A0A8H7AS85"/>
<gene>
    <name evidence="1" type="ORF">GJ744_002804</name>
</gene>
<accession>A0A8H7AS85</accession>
<sequence length="74" mass="8325">MSQSQPAKCREVEGKAYFVGCRWKGSTSFAKKIRGAKLNIVMKAATMQLLTGFEDTGRTFRPRSRPQVQTNRAD</sequence>
<dbReference type="Proteomes" id="UP000606974">
    <property type="component" value="Unassembled WGS sequence"/>
</dbReference>
<protein>
    <submittedName>
        <fullName evidence="1">Uncharacterized protein</fullName>
    </submittedName>
</protein>
<keyword evidence="2" id="KW-1185">Reference proteome</keyword>
<evidence type="ECO:0000313" key="1">
    <source>
        <dbReference type="EMBL" id="KAF7512091.1"/>
    </source>
</evidence>
<name>A0A8H7AS85_9EURO</name>
<dbReference type="EMBL" id="JAACFV010000015">
    <property type="protein sequence ID" value="KAF7512091.1"/>
    <property type="molecule type" value="Genomic_DNA"/>
</dbReference>